<organism evidence="3 5">
    <name type="scientific">Rotaria sordida</name>
    <dbReference type="NCBI Taxonomy" id="392033"/>
    <lineage>
        <taxon>Eukaryota</taxon>
        <taxon>Metazoa</taxon>
        <taxon>Spiralia</taxon>
        <taxon>Gnathifera</taxon>
        <taxon>Rotifera</taxon>
        <taxon>Eurotatoria</taxon>
        <taxon>Bdelloidea</taxon>
        <taxon>Philodinida</taxon>
        <taxon>Philodinidae</taxon>
        <taxon>Rotaria</taxon>
    </lineage>
</organism>
<proteinExistence type="predicted"/>
<accession>A0A819K4Q9</accession>
<dbReference type="OrthoDB" id="10049476at2759"/>
<dbReference type="EMBL" id="CAJNOU010002903">
    <property type="protein sequence ID" value="CAF1357587.1"/>
    <property type="molecule type" value="Genomic_DNA"/>
</dbReference>
<dbReference type="EMBL" id="CAJOBE010006008">
    <property type="protein sequence ID" value="CAF3992785.1"/>
    <property type="molecule type" value="Genomic_DNA"/>
</dbReference>
<evidence type="ECO:0000313" key="2">
    <source>
        <dbReference type="EMBL" id="CAF1357587.1"/>
    </source>
</evidence>
<dbReference type="Proteomes" id="UP000663882">
    <property type="component" value="Unassembled WGS sequence"/>
</dbReference>
<evidence type="ECO:0000313" key="4">
    <source>
        <dbReference type="EMBL" id="CAF3992785.1"/>
    </source>
</evidence>
<dbReference type="EMBL" id="CAJNOO010001466">
    <property type="protein sequence ID" value="CAF1157147.1"/>
    <property type="molecule type" value="Genomic_DNA"/>
</dbReference>
<sequence length="123" mass="14601">MLTNKTQLEIFIYIISNLSRVQPDDTDDGENFVPLANVETIDTVQGRQYRTALQQLQDLFWPVRKIHHSIINNNQLNEHEQQTTNVQQSLRVHENNQTIMNDNLNERRRRHRSQRHSDTMVVV</sequence>
<name>A0A819K4Q9_9BILA</name>
<dbReference type="Proteomes" id="UP000663889">
    <property type="component" value="Unassembled WGS sequence"/>
</dbReference>
<dbReference type="Proteomes" id="UP000663874">
    <property type="component" value="Unassembled WGS sequence"/>
</dbReference>
<evidence type="ECO:0000313" key="1">
    <source>
        <dbReference type="EMBL" id="CAF1157147.1"/>
    </source>
</evidence>
<protein>
    <submittedName>
        <fullName evidence="3">Uncharacterized protein</fullName>
    </submittedName>
</protein>
<dbReference type="AlphaFoldDB" id="A0A819K4Q9"/>
<evidence type="ECO:0000313" key="5">
    <source>
        <dbReference type="Proteomes" id="UP000663823"/>
    </source>
</evidence>
<dbReference type="Proteomes" id="UP000663823">
    <property type="component" value="Unassembled WGS sequence"/>
</dbReference>
<comment type="caution">
    <text evidence="3">The sequence shown here is derived from an EMBL/GenBank/DDBJ whole genome shotgun (WGS) entry which is preliminary data.</text>
</comment>
<gene>
    <name evidence="4" type="ORF">FNK824_LOCUS25492</name>
    <name evidence="3" type="ORF">OTI717_LOCUS25806</name>
    <name evidence="1" type="ORF">RFH988_LOCUS22236</name>
    <name evidence="2" type="ORF">SEV965_LOCUS29203</name>
</gene>
<reference evidence="3" key="1">
    <citation type="submission" date="2021-02" db="EMBL/GenBank/DDBJ databases">
        <authorList>
            <person name="Nowell W R."/>
        </authorList>
    </citation>
    <scope>NUCLEOTIDE SEQUENCE</scope>
</reference>
<dbReference type="EMBL" id="CAJOAX010005224">
    <property type="protein sequence ID" value="CAF3939882.1"/>
    <property type="molecule type" value="Genomic_DNA"/>
</dbReference>
<evidence type="ECO:0000313" key="3">
    <source>
        <dbReference type="EMBL" id="CAF3939882.1"/>
    </source>
</evidence>